<organism evidence="2 3">
    <name type="scientific">Ardenticatena maritima</name>
    <dbReference type="NCBI Taxonomy" id="872965"/>
    <lineage>
        <taxon>Bacteria</taxon>
        <taxon>Bacillati</taxon>
        <taxon>Chloroflexota</taxon>
        <taxon>Ardenticatenia</taxon>
        <taxon>Ardenticatenales</taxon>
        <taxon>Ardenticatenaceae</taxon>
        <taxon>Ardenticatena</taxon>
    </lineage>
</organism>
<proteinExistence type="inferred from homology"/>
<dbReference type="EMBL" id="LGKN01000009">
    <property type="protein sequence ID" value="KPL86292.1"/>
    <property type="molecule type" value="Genomic_DNA"/>
</dbReference>
<dbReference type="SUPFAM" id="SSF53067">
    <property type="entry name" value="Actin-like ATPase domain"/>
    <property type="match status" value="1"/>
</dbReference>
<dbReference type="Proteomes" id="UP000050502">
    <property type="component" value="Unassembled WGS sequence"/>
</dbReference>
<name>A0A0P6YM14_9CHLR</name>
<dbReference type="PANTHER" id="PTHR18964">
    <property type="entry name" value="ROK (REPRESSOR, ORF, KINASE) FAMILY"/>
    <property type="match status" value="1"/>
</dbReference>
<sequence>MRTRTEKATRRQTREHNRRLVLRHIFDAQDGISRADVARLTRLTKATVSDLVAELMRDGLVEEAGIGEASSAGGKPPLLLRVVDGAREVFAVDVSGDQFRAAALDLRGRVLREQVADAEDLTGEAALARLDALLDALYAERQAPVVGIGISSPGLVDTENGIVCRAVNLQWQDVPLRERLQTRFGVPVYVANDSHLTALAEYTFGMGSPDANVVVVKVGPGIGSGLVLNGQLFYGDGFSAGEIGHLVVADDGVLCSCGNRGCLETVSSMRALFANVRHWLTVHPDSPAATLLTPPLSCARIADALAVDARLGDVVDETAHWLGRALAAVVGVLNVRYVRLTGPVRVFGDRFIDAVQAALHRSVLPELAAQCEVAFGALGDEAPLLGASAYVLSRELGLR</sequence>
<evidence type="ECO:0000313" key="2">
    <source>
        <dbReference type="EMBL" id="KPL86292.1"/>
    </source>
</evidence>
<dbReference type="InterPro" id="IPR049874">
    <property type="entry name" value="ROK_cs"/>
</dbReference>
<dbReference type="PROSITE" id="PS01125">
    <property type="entry name" value="ROK"/>
    <property type="match status" value="1"/>
</dbReference>
<dbReference type="InterPro" id="IPR036388">
    <property type="entry name" value="WH-like_DNA-bd_sf"/>
</dbReference>
<reference evidence="2 3" key="1">
    <citation type="submission" date="2015-07" db="EMBL/GenBank/DDBJ databases">
        <title>Whole genome sequence of Ardenticatena maritima DSM 23922.</title>
        <authorList>
            <person name="Hemp J."/>
            <person name="Ward L.M."/>
            <person name="Pace L.A."/>
            <person name="Fischer W.W."/>
        </authorList>
    </citation>
    <scope>NUCLEOTIDE SEQUENCE [LARGE SCALE GENOMIC DNA]</scope>
    <source>
        <strain evidence="2 3">110S</strain>
    </source>
</reference>
<dbReference type="InterPro" id="IPR036390">
    <property type="entry name" value="WH_DNA-bd_sf"/>
</dbReference>
<dbReference type="InterPro" id="IPR000600">
    <property type="entry name" value="ROK"/>
</dbReference>
<dbReference type="Pfam" id="PF00480">
    <property type="entry name" value="ROK"/>
    <property type="match status" value="1"/>
</dbReference>
<dbReference type="SUPFAM" id="SSF46785">
    <property type="entry name" value="Winged helix' DNA-binding domain"/>
    <property type="match status" value="1"/>
</dbReference>
<dbReference type="RefSeq" id="WP_060687720.1">
    <property type="nucleotide sequence ID" value="NZ_LGKN01000009.1"/>
</dbReference>
<dbReference type="PANTHER" id="PTHR18964:SF149">
    <property type="entry name" value="BIFUNCTIONAL UDP-N-ACETYLGLUCOSAMINE 2-EPIMERASE_N-ACETYLMANNOSAMINE KINASE"/>
    <property type="match status" value="1"/>
</dbReference>
<evidence type="ECO:0000256" key="1">
    <source>
        <dbReference type="ARBA" id="ARBA00006479"/>
    </source>
</evidence>
<accession>A0A0P6YM14</accession>
<comment type="similarity">
    <text evidence="1">Belongs to the ROK (NagC/XylR) family.</text>
</comment>
<comment type="caution">
    <text evidence="2">The sequence shown here is derived from an EMBL/GenBank/DDBJ whole genome shotgun (WGS) entry which is preliminary data.</text>
</comment>
<protein>
    <recommendedName>
        <fullName evidence="4">ROK family transcriptional regulator</fullName>
    </recommendedName>
</protein>
<evidence type="ECO:0000313" key="3">
    <source>
        <dbReference type="Proteomes" id="UP000050502"/>
    </source>
</evidence>
<gene>
    <name evidence="2" type="ORF">SE16_13185</name>
</gene>
<dbReference type="InterPro" id="IPR043129">
    <property type="entry name" value="ATPase_NBD"/>
</dbReference>
<evidence type="ECO:0008006" key="4">
    <source>
        <dbReference type="Google" id="ProtNLM"/>
    </source>
</evidence>
<dbReference type="Gene3D" id="1.10.10.10">
    <property type="entry name" value="Winged helix-like DNA-binding domain superfamily/Winged helix DNA-binding domain"/>
    <property type="match status" value="1"/>
</dbReference>
<dbReference type="Gene3D" id="3.30.420.40">
    <property type="match status" value="2"/>
</dbReference>
<dbReference type="AlphaFoldDB" id="A0A0P6YM14"/>